<evidence type="ECO:0000313" key="5">
    <source>
        <dbReference type="Proteomes" id="UP000075787"/>
    </source>
</evidence>
<feature type="domain" description="HTH tetR-type" evidence="3">
    <location>
        <begin position="9"/>
        <end position="69"/>
    </location>
</feature>
<dbReference type="Gene3D" id="1.10.357.10">
    <property type="entry name" value="Tetracycline Repressor, domain 2"/>
    <property type="match status" value="1"/>
</dbReference>
<feature type="DNA-binding region" description="H-T-H motif" evidence="2">
    <location>
        <begin position="32"/>
        <end position="51"/>
    </location>
</feature>
<reference evidence="4 5" key="1">
    <citation type="submission" date="2015-12" db="EMBL/GenBank/DDBJ databases">
        <title>Genome sequence of Tistrella mobilis MCCC 1A02139.</title>
        <authorList>
            <person name="Lu L."/>
            <person name="Lai Q."/>
            <person name="Shao Z."/>
            <person name="Qian P."/>
        </authorList>
    </citation>
    <scope>NUCLEOTIDE SEQUENCE [LARGE SCALE GENOMIC DNA]</scope>
    <source>
        <strain evidence="4 5">MCCC 1A02139</strain>
    </source>
</reference>
<dbReference type="EMBL" id="LPZR01000034">
    <property type="protein sequence ID" value="KYO57002.1"/>
    <property type="molecule type" value="Genomic_DNA"/>
</dbReference>
<dbReference type="GO" id="GO:0000976">
    <property type="term" value="F:transcription cis-regulatory region binding"/>
    <property type="evidence" value="ECO:0007669"/>
    <property type="project" value="TreeGrafter"/>
</dbReference>
<dbReference type="PROSITE" id="PS50977">
    <property type="entry name" value="HTH_TETR_2"/>
    <property type="match status" value="1"/>
</dbReference>
<dbReference type="InterPro" id="IPR050109">
    <property type="entry name" value="HTH-type_TetR-like_transc_reg"/>
</dbReference>
<dbReference type="AlphaFoldDB" id="A0A162LT88"/>
<gene>
    <name evidence="4" type="ORF">AUP44_21195</name>
</gene>
<keyword evidence="1 2" id="KW-0238">DNA-binding</keyword>
<dbReference type="SUPFAM" id="SSF46689">
    <property type="entry name" value="Homeodomain-like"/>
    <property type="match status" value="1"/>
</dbReference>
<evidence type="ECO:0000313" key="4">
    <source>
        <dbReference type="EMBL" id="KYO57002.1"/>
    </source>
</evidence>
<dbReference type="OrthoDB" id="9812484at2"/>
<dbReference type="GeneID" id="97240073"/>
<dbReference type="GO" id="GO:0003700">
    <property type="term" value="F:DNA-binding transcription factor activity"/>
    <property type="evidence" value="ECO:0007669"/>
    <property type="project" value="TreeGrafter"/>
</dbReference>
<dbReference type="RefSeq" id="WP_062761708.1">
    <property type="nucleotide sequence ID" value="NZ_CP121045.1"/>
</dbReference>
<proteinExistence type="predicted"/>
<dbReference type="Proteomes" id="UP000075787">
    <property type="component" value="Unassembled WGS sequence"/>
</dbReference>
<accession>A0A162LT88</accession>
<name>A0A162LT88_9PROT</name>
<protein>
    <submittedName>
        <fullName evidence="4">TetR family transcriptional regulator</fullName>
    </submittedName>
</protein>
<evidence type="ECO:0000259" key="3">
    <source>
        <dbReference type="PROSITE" id="PS50977"/>
    </source>
</evidence>
<dbReference type="Pfam" id="PF13972">
    <property type="entry name" value="TetR"/>
    <property type="match status" value="1"/>
</dbReference>
<dbReference type="PANTHER" id="PTHR30055:SF223">
    <property type="entry name" value="HTH-TYPE TRANSCRIPTIONAL REGULATOR UIDR"/>
    <property type="match status" value="1"/>
</dbReference>
<evidence type="ECO:0000256" key="2">
    <source>
        <dbReference type="PROSITE-ProRule" id="PRU00335"/>
    </source>
</evidence>
<dbReference type="InterPro" id="IPR025722">
    <property type="entry name" value="TetR"/>
</dbReference>
<sequence>MAMTAGRRSGTRQRILETCRELFNRRGTADITTAEIAAAVGINEGNLYYHFKRKEQILETLFAAFAAELREVAAADLAEGEAETRAARYFRGWFGLMWEWRFFYRDAMVVRRLAPGLQAELERLADEGQADLRRALRSMAANGLIVADDDELERMMVNAWIVATYWIDYLRMRHGVGDITRRHLDWGAWQLMGIFEPYLTAEGRRLLAAAGGVRPGPVPEVQA</sequence>
<dbReference type="Pfam" id="PF00440">
    <property type="entry name" value="TetR_N"/>
    <property type="match status" value="1"/>
</dbReference>
<organism evidence="4 5">
    <name type="scientific">Tistrella mobilis</name>
    <dbReference type="NCBI Taxonomy" id="171437"/>
    <lineage>
        <taxon>Bacteria</taxon>
        <taxon>Pseudomonadati</taxon>
        <taxon>Pseudomonadota</taxon>
        <taxon>Alphaproteobacteria</taxon>
        <taxon>Geminicoccales</taxon>
        <taxon>Geminicoccaceae</taxon>
        <taxon>Tistrella</taxon>
    </lineage>
</organism>
<dbReference type="PRINTS" id="PR00455">
    <property type="entry name" value="HTHTETR"/>
</dbReference>
<dbReference type="PANTHER" id="PTHR30055">
    <property type="entry name" value="HTH-TYPE TRANSCRIPTIONAL REGULATOR RUTR"/>
    <property type="match status" value="1"/>
</dbReference>
<evidence type="ECO:0000256" key="1">
    <source>
        <dbReference type="ARBA" id="ARBA00023125"/>
    </source>
</evidence>
<dbReference type="InterPro" id="IPR001647">
    <property type="entry name" value="HTH_TetR"/>
</dbReference>
<dbReference type="InterPro" id="IPR009057">
    <property type="entry name" value="Homeodomain-like_sf"/>
</dbReference>
<comment type="caution">
    <text evidence="4">The sequence shown here is derived from an EMBL/GenBank/DDBJ whole genome shotgun (WGS) entry which is preliminary data.</text>
</comment>